<protein>
    <submittedName>
        <fullName evidence="2">Uncharacterized protein</fullName>
    </submittedName>
</protein>
<dbReference type="EMBL" id="LSSL01002458">
    <property type="protein sequence ID" value="OLY81437.1"/>
    <property type="molecule type" value="Genomic_DNA"/>
</dbReference>
<dbReference type="Proteomes" id="UP000187455">
    <property type="component" value="Unassembled WGS sequence"/>
</dbReference>
<reference evidence="2 3" key="1">
    <citation type="journal article" date="2016" name="Mol. Biol. Evol.">
        <title>Genome-Wide Survey of Gut Fungi (Harpellales) Reveals the First Horizontally Transferred Ubiquitin Gene from a Mosquito Host.</title>
        <authorList>
            <person name="Wang Y."/>
            <person name="White M.M."/>
            <person name="Kvist S."/>
            <person name="Moncalvo J.M."/>
        </authorList>
    </citation>
    <scope>NUCLEOTIDE SEQUENCE [LARGE SCALE GENOMIC DNA]</scope>
    <source>
        <strain evidence="2 3">ALG-7-W6</strain>
    </source>
</reference>
<organism evidence="2 3">
    <name type="scientific">Smittium mucronatum</name>
    <dbReference type="NCBI Taxonomy" id="133383"/>
    <lineage>
        <taxon>Eukaryota</taxon>
        <taxon>Fungi</taxon>
        <taxon>Fungi incertae sedis</taxon>
        <taxon>Zoopagomycota</taxon>
        <taxon>Kickxellomycotina</taxon>
        <taxon>Harpellomycetes</taxon>
        <taxon>Harpellales</taxon>
        <taxon>Legeriomycetaceae</taxon>
        <taxon>Smittium</taxon>
    </lineage>
</organism>
<gene>
    <name evidence="2" type="ORF">AYI68_g4457</name>
</gene>
<sequence>MLTERIPHCGISPPEISPDELTG</sequence>
<comment type="caution">
    <text evidence="2">The sequence shown here is derived from an EMBL/GenBank/DDBJ whole genome shotgun (WGS) entry which is preliminary data.</text>
</comment>
<accession>A0A1R0GX16</accession>
<evidence type="ECO:0000313" key="3">
    <source>
        <dbReference type="Proteomes" id="UP000187455"/>
    </source>
</evidence>
<feature type="non-terminal residue" evidence="2">
    <location>
        <position position="23"/>
    </location>
</feature>
<feature type="region of interest" description="Disordered" evidence="1">
    <location>
        <begin position="1"/>
        <end position="23"/>
    </location>
</feature>
<evidence type="ECO:0000256" key="1">
    <source>
        <dbReference type="SAM" id="MobiDB-lite"/>
    </source>
</evidence>
<dbReference type="AlphaFoldDB" id="A0A1R0GX16"/>
<keyword evidence="3" id="KW-1185">Reference proteome</keyword>
<proteinExistence type="predicted"/>
<evidence type="ECO:0000313" key="2">
    <source>
        <dbReference type="EMBL" id="OLY81437.1"/>
    </source>
</evidence>
<name>A0A1R0GX16_9FUNG</name>